<dbReference type="InterPro" id="IPR009438">
    <property type="entry name" value="Phytosulfokine"/>
</dbReference>
<evidence type="ECO:0000256" key="7">
    <source>
        <dbReference type="ARBA" id="ARBA00022729"/>
    </source>
</evidence>
<dbReference type="AlphaFoldDB" id="A0A3B6IPE1"/>
<evidence type="ECO:0000256" key="5">
    <source>
        <dbReference type="ARBA" id="ARBA00022525"/>
    </source>
</evidence>
<dbReference type="PANTHER" id="PTHR33285">
    <property type="entry name" value="PHYTOSULFOKINES 3"/>
    <property type="match status" value="1"/>
</dbReference>
<dbReference type="Gramene" id="TraesLDM4B03G02279130.1">
    <property type="protein sequence ID" value="TraesLDM4B03G02279130.1"/>
    <property type="gene ID" value="TraesLDM4B03G02279130"/>
</dbReference>
<keyword evidence="9 10" id="KW-0339">Growth factor</keyword>
<dbReference type="STRING" id="4565.A0A3B6IPE1"/>
<organism evidence="11">
    <name type="scientific">Triticum aestivum</name>
    <name type="common">Wheat</name>
    <dbReference type="NCBI Taxonomy" id="4565"/>
    <lineage>
        <taxon>Eukaryota</taxon>
        <taxon>Viridiplantae</taxon>
        <taxon>Streptophyta</taxon>
        <taxon>Embryophyta</taxon>
        <taxon>Tracheophyta</taxon>
        <taxon>Spermatophyta</taxon>
        <taxon>Magnoliopsida</taxon>
        <taxon>Liliopsida</taxon>
        <taxon>Poales</taxon>
        <taxon>Poaceae</taxon>
        <taxon>BOP clade</taxon>
        <taxon>Pooideae</taxon>
        <taxon>Triticodae</taxon>
        <taxon>Triticeae</taxon>
        <taxon>Triticinae</taxon>
        <taxon>Triticum</taxon>
    </lineage>
</organism>
<feature type="signal peptide" evidence="10">
    <location>
        <begin position="1"/>
        <end position="28"/>
    </location>
</feature>
<dbReference type="Gramene" id="TraesCLE_scaffold_051075_01G000200.1">
    <property type="protein sequence ID" value="TraesCLE_scaffold_051075_01G000200.1"/>
    <property type="gene ID" value="TraesCLE_scaffold_051075_01G000200"/>
</dbReference>
<dbReference type="Gramene" id="TraesMAC4B03G02278450.1">
    <property type="protein sequence ID" value="TraesMAC4B03G02278450.1"/>
    <property type="gene ID" value="TraesMAC4B03G02278450"/>
</dbReference>
<dbReference type="Gramene" id="TraesROB_scaffold_105729_01G000200.1">
    <property type="protein sequence ID" value="TraesROB_scaffold_105729_01G000200.1"/>
    <property type="gene ID" value="TraesROB_scaffold_105729_01G000200"/>
</dbReference>
<dbReference type="Gramene" id="TraesWEE_scaffold_081973_01G000200.1">
    <property type="protein sequence ID" value="TraesWEE_scaffold_081973_01G000200.1"/>
    <property type="gene ID" value="TraesWEE_scaffold_081973_01G000200"/>
</dbReference>
<evidence type="ECO:0000256" key="4">
    <source>
        <dbReference type="ARBA" id="ARBA00022473"/>
    </source>
</evidence>
<dbReference type="PANTHER" id="PTHR33285:SF55">
    <property type="entry name" value="PHYTOSULFOKINES 3"/>
    <property type="match status" value="1"/>
</dbReference>
<protein>
    <recommendedName>
        <fullName evidence="10">Phytosulfokine</fullName>
    </recommendedName>
    <component>
        <recommendedName>
            <fullName evidence="10">Phytosulfokine-alpha</fullName>
            <shortName evidence="10">PSK-alpha</shortName>
            <shortName evidence="10">Phytosulfokine-a</shortName>
        </recommendedName>
    </component>
    <component>
        <recommendedName>
            <fullName evidence="10">Phytosulfokine-beta</fullName>
            <shortName evidence="10">PSK-beta</shortName>
            <shortName evidence="10">Phytosulfokine-b</shortName>
        </recommendedName>
    </component>
</protein>
<dbReference type="EnsemblPlants" id="TraesCS4B02G131900.1">
    <property type="protein sequence ID" value="TraesCS4B02G131900.1"/>
    <property type="gene ID" value="TraesCS4B02G131900"/>
</dbReference>
<dbReference type="Proteomes" id="UP000019116">
    <property type="component" value="Chromosome 4B"/>
</dbReference>
<comment type="subcellular location">
    <subcellularLocation>
        <location evidence="2 10">Secreted</location>
    </subcellularLocation>
</comment>
<dbReference type="GO" id="GO:0030154">
    <property type="term" value="P:cell differentiation"/>
    <property type="evidence" value="ECO:0007669"/>
    <property type="project" value="UniProtKB-UniRule"/>
</dbReference>
<keyword evidence="8 10" id="KW-0221">Differentiation</keyword>
<dbReference type="GO" id="GO:0008283">
    <property type="term" value="P:cell population proliferation"/>
    <property type="evidence" value="ECO:0007669"/>
    <property type="project" value="UniProtKB-UniRule"/>
</dbReference>
<keyword evidence="12" id="KW-1185">Reference proteome</keyword>
<gene>
    <name evidence="11" type="primary">LOC123091664</name>
</gene>
<keyword evidence="6 10" id="KW-0765">Sulfation</keyword>
<comment type="function">
    <text evidence="1 10">Promotes plant cell differentiation, organogenesis and somatic embryogenesis as well as cell proliferation.</text>
</comment>
<evidence type="ECO:0000256" key="1">
    <source>
        <dbReference type="ARBA" id="ARBA00003158"/>
    </source>
</evidence>
<dbReference type="GO" id="GO:0005576">
    <property type="term" value="C:extracellular region"/>
    <property type="evidence" value="ECO:0007669"/>
    <property type="project" value="UniProtKB-SubCell"/>
</dbReference>
<dbReference type="Gramene" id="TraesARI4B03G02315020.1">
    <property type="protein sequence ID" value="TraesARI4B03G02315020.1"/>
    <property type="gene ID" value="TraesARI4B03G02315020"/>
</dbReference>
<dbReference type="Gramene" id="TraesSYM4B03G02305780.1">
    <property type="protein sequence ID" value="TraesSYM4B03G02305780.1"/>
    <property type="gene ID" value="TraesSYM4B03G02305780"/>
</dbReference>
<comment type="PTM">
    <text evidence="10">Sulfation is important for activity and for the binding to a putative membrane receptor.</text>
</comment>
<dbReference type="Gramene" id="TraesNOR4B03G02296150.1">
    <property type="protein sequence ID" value="TraesNOR4B03G02296150.1"/>
    <property type="gene ID" value="TraesNOR4B03G02296150"/>
</dbReference>
<evidence type="ECO:0000256" key="8">
    <source>
        <dbReference type="ARBA" id="ARBA00022782"/>
    </source>
</evidence>
<dbReference type="Gramene" id="TraesCS4B02G131900.1">
    <property type="protein sequence ID" value="TraesCS4B02G131900.1"/>
    <property type="gene ID" value="TraesCS4B02G131900"/>
</dbReference>
<sequence length="102" mass="10530">MAASPRPHTYLLLPSLLLLLLLVVSSRAARVGATARNQAAQDDRGEVDASGEAAASFLSAEAGDEGCGGGAKGGDGDDDECLMRRTLVAHTDYIYTQGGNHN</sequence>
<evidence type="ECO:0000313" key="11">
    <source>
        <dbReference type="EnsemblPlants" id="TraesCS4B02G131900.1"/>
    </source>
</evidence>
<dbReference type="OMA" id="QEEECLM"/>
<dbReference type="Gramene" id="TraesPARA_EIv1.0_1338040.1">
    <property type="protein sequence ID" value="TraesPARA_EIv1.0_1338040.1.CDS"/>
    <property type="gene ID" value="TraesPARA_EIv1.0_1338040"/>
</dbReference>
<accession>A0A3B6IPE1</accession>
<keyword evidence="4 10" id="KW-0217">Developmental protein</keyword>
<evidence type="ECO:0000256" key="9">
    <source>
        <dbReference type="ARBA" id="ARBA00023030"/>
    </source>
</evidence>
<dbReference type="RefSeq" id="XP_044369184.1">
    <property type="nucleotide sequence ID" value="XM_044513249.1"/>
</dbReference>
<dbReference type="Gramene" id="TraesJUL4B03G02299040.1">
    <property type="protein sequence ID" value="TraesJUL4B03G02299040.1"/>
    <property type="gene ID" value="TraesJUL4B03G02299040"/>
</dbReference>
<dbReference type="Gramene" id="TraesLAC4B03G02232370.1">
    <property type="protein sequence ID" value="TraesLAC4B03G02232370.1"/>
    <property type="gene ID" value="TraesLAC4B03G02232370"/>
</dbReference>
<evidence type="ECO:0000256" key="10">
    <source>
        <dbReference type="RuleBase" id="RU368031"/>
    </source>
</evidence>
<evidence type="ECO:0000256" key="2">
    <source>
        <dbReference type="ARBA" id="ARBA00004613"/>
    </source>
</evidence>
<dbReference type="Gramene" id="TraesJAG4B03G02278410.1">
    <property type="protein sequence ID" value="TraesJAG4B03G02278410.1"/>
    <property type="gene ID" value="TraesJAG4B03G02278410"/>
</dbReference>
<reference evidence="11" key="1">
    <citation type="submission" date="2018-08" db="EMBL/GenBank/DDBJ databases">
        <authorList>
            <person name="Rossello M."/>
        </authorList>
    </citation>
    <scope>NUCLEOTIDE SEQUENCE [LARGE SCALE GENOMIC DNA]</scope>
    <source>
        <strain evidence="11">cv. Chinese Spring</strain>
    </source>
</reference>
<dbReference type="Gramene" id="TraesCAD_scaffold_060510_01G000200.1">
    <property type="protein sequence ID" value="TraesCAD_scaffold_060510_01G000200.1"/>
    <property type="gene ID" value="TraesCAD_scaffold_060510_01G000200"/>
</dbReference>
<feature type="chain" id="PRO_5043076121" description="Phytosulfokine" evidence="10">
    <location>
        <begin position="29"/>
        <end position="102"/>
    </location>
</feature>
<dbReference type="Gramene" id="TraesRN4D0100262200.1">
    <property type="protein sequence ID" value="TraesRN4D0100262200.1"/>
    <property type="gene ID" value="TraesRN4D0100262200"/>
</dbReference>
<dbReference type="OrthoDB" id="1858282at2759"/>
<evidence type="ECO:0000256" key="6">
    <source>
        <dbReference type="ARBA" id="ARBA00022641"/>
    </source>
</evidence>
<comment type="similarity">
    <text evidence="3 10">Belongs to the phytosulfokine family.</text>
</comment>
<dbReference type="GO" id="GO:0008083">
    <property type="term" value="F:growth factor activity"/>
    <property type="evidence" value="ECO:0007669"/>
    <property type="project" value="UniProtKB-UniRule"/>
</dbReference>
<dbReference type="Pfam" id="PF06404">
    <property type="entry name" value="PSK"/>
    <property type="match status" value="1"/>
</dbReference>
<proteinExistence type="inferred from homology"/>
<keyword evidence="7 10" id="KW-0732">Signal</keyword>
<evidence type="ECO:0000313" key="12">
    <source>
        <dbReference type="Proteomes" id="UP000019116"/>
    </source>
</evidence>
<keyword evidence="5 10" id="KW-0964">Secreted</keyword>
<name>A0A3B6IPE1_WHEAT</name>
<comment type="PTM">
    <text evidence="10">PSK-alpha is produced by endopeptidase digestion. PSK-beta is produced from PSK-alpha by exopeptidase digestion.</text>
</comment>
<dbReference type="GeneID" id="123091664"/>
<evidence type="ECO:0000256" key="3">
    <source>
        <dbReference type="ARBA" id="ARBA00010781"/>
    </source>
</evidence>
<reference evidence="11" key="2">
    <citation type="submission" date="2018-10" db="UniProtKB">
        <authorList>
            <consortium name="EnsemblPlants"/>
        </authorList>
    </citation>
    <scope>IDENTIFICATION</scope>
</reference>
<dbReference type="Gramene" id="TraesCS4B03G0309200.1">
    <property type="protein sequence ID" value="TraesCS4B03G0309200.1.CDS"/>
    <property type="gene ID" value="TraesCS4B03G0309200"/>
</dbReference>